<dbReference type="AlphaFoldDB" id="R0JK95"/>
<dbReference type="OrthoDB" id="3659804at2759"/>
<dbReference type="Proteomes" id="UP000016935">
    <property type="component" value="Unassembled WGS sequence"/>
</dbReference>
<feature type="region of interest" description="Disordered" evidence="1">
    <location>
        <begin position="371"/>
        <end position="404"/>
    </location>
</feature>
<proteinExistence type="predicted"/>
<dbReference type="RefSeq" id="XP_008030702.1">
    <property type="nucleotide sequence ID" value="XM_008032511.1"/>
</dbReference>
<dbReference type="EMBL" id="KB908866">
    <property type="protein sequence ID" value="EOA81718.1"/>
    <property type="molecule type" value="Genomic_DNA"/>
</dbReference>
<dbReference type="GeneID" id="19404029"/>
<name>R0JK95_EXST2</name>
<protein>
    <submittedName>
        <fullName evidence="2">Uncharacterized protein</fullName>
    </submittedName>
</protein>
<dbReference type="eggNOG" id="ENOG502TD69">
    <property type="taxonomic scope" value="Eukaryota"/>
</dbReference>
<evidence type="ECO:0000256" key="1">
    <source>
        <dbReference type="SAM" id="MobiDB-lite"/>
    </source>
</evidence>
<gene>
    <name evidence="2" type="ORF">SETTUDRAFT_35541</name>
</gene>
<accession>R0JK95</accession>
<evidence type="ECO:0000313" key="3">
    <source>
        <dbReference type="Proteomes" id="UP000016935"/>
    </source>
</evidence>
<organism evidence="2 3">
    <name type="scientific">Exserohilum turcicum (strain 28A)</name>
    <name type="common">Northern leaf blight fungus</name>
    <name type="synonym">Setosphaeria turcica</name>
    <dbReference type="NCBI Taxonomy" id="671987"/>
    <lineage>
        <taxon>Eukaryota</taxon>
        <taxon>Fungi</taxon>
        <taxon>Dikarya</taxon>
        <taxon>Ascomycota</taxon>
        <taxon>Pezizomycotina</taxon>
        <taxon>Dothideomycetes</taxon>
        <taxon>Pleosporomycetidae</taxon>
        <taxon>Pleosporales</taxon>
        <taxon>Pleosporineae</taxon>
        <taxon>Pleosporaceae</taxon>
        <taxon>Exserohilum</taxon>
    </lineage>
</organism>
<dbReference type="HOGENOM" id="CLU_013118_0_0_1"/>
<reference evidence="2 3" key="2">
    <citation type="journal article" date="2013" name="PLoS Genet.">
        <title>Comparative genome structure, secondary metabolite, and effector coding capacity across Cochliobolus pathogens.</title>
        <authorList>
            <person name="Condon B.J."/>
            <person name="Leng Y."/>
            <person name="Wu D."/>
            <person name="Bushley K.E."/>
            <person name="Ohm R.A."/>
            <person name="Otillar R."/>
            <person name="Martin J."/>
            <person name="Schackwitz W."/>
            <person name="Grimwood J."/>
            <person name="MohdZainudin N."/>
            <person name="Xue C."/>
            <person name="Wang R."/>
            <person name="Manning V.A."/>
            <person name="Dhillon B."/>
            <person name="Tu Z.J."/>
            <person name="Steffenson B.J."/>
            <person name="Salamov A."/>
            <person name="Sun H."/>
            <person name="Lowry S."/>
            <person name="LaButti K."/>
            <person name="Han J."/>
            <person name="Copeland A."/>
            <person name="Lindquist E."/>
            <person name="Barry K."/>
            <person name="Schmutz J."/>
            <person name="Baker S.E."/>
            <person name="Ciuffetti L.M."/>
            <person name="Grigoriev I.V."/>
            <person name="Zhong S."/>
            <person name="Turgeon B.G."/>
        </authorList>
    </citation>
    <scope>NUCLEOTIDE SEQUENCE [LARGE SCALE GENOMIC DNA]</scope>
    <source>
        <strain evidence="3">28A</strain>
    </source>
</reference>
<evidence type="ECO:0000313" key="2">
    <source>
        <dbReference type="EMBL" id="EOA81718.1"/>
    </source>
</evidence>
<reference evidence="2 3" key="1">
    <citation type="journal article" date="2012" name="PLoS Pathog.">
        <title>Diverse lifestyles and strategies of plant pathogenesis encoded in the genomes of eighteen Dothideomycetes fungi.</title>
        <authorList>
            <person name="Ohm R.A."/>
            <person name="Feau N."/>
            <person name="Henrissat B."/>
            <person name="Schoch C.L."/>
            <person name="Horwitz B.A."/>
            <person name="Barry K.W."/>
            <person name="Condon B.J."/>
            <person name="Copeland A.C."/>
            <person name="Dhillon B."/>
            <person name="Glaser F."/>
            <person name="Hesse C.N."/>
            <person name="Kosti I."/>
            <person name="LaButti K."/>
            <person name="Lindquist E.A."/>
            <person name="Lucas S."/>
            <person name="Salamov A.A."/>
            <person name="Bradshaw R.E."/>
            <person name="Ciuffetti L."/>
            <person name="Hamelin R.C."/>
            <person name="Kema G.H.J."/>
            <person name="Lawrence C."/>
            <person name="Scott J.A."/>
            <person name="Spatafora J.W."/>
            <person name="Turgeon B.G."/>
            <person name="de Wit P.J.G.M."/>
            <person name="Zhong S."/>
            <person name="Goodwin S.B."/>
            <person name="Grigoriev I.V."/>
        </authorList>
    </citation>
    <scope>NUCLEOTIDE SEQUENCE [LARGE SCALE GENOMIC DNA]</scope>
    <source>
        <strain evidence="3">28A</strain>
    </source>
</reference>
<keyword evidence="3" id="KW-1185">Reference proteome</keyword>
<sequence length="662" mass="76261">MAISECPFIIRSFEFAPADGAIFATANAAPLIGTLSERFWQLNEHVRRYRHAVEDSERRLVLFDAKSKISAKAEDQIYTTPITQRGRVAFYIGICAANPEYVDLIPNYRARTSIANEESRNVAVNISRKSLLPPSAYGSLSPCNSPYRMPLSLLPEALACIQRCAQDRGTYRNPWTRVTFPDWTPYAEHGNDGLVPEESSQHFTSFKGLVELWRGIRVAKRVHGIPMDFDFMWLQPRLADFKLLVPYVPSGTQRRQLFVQYKIDGLYRSPASPLTKVAIARNGRKGQLNYYFNGHERFDYLLYQFDYQDRQRLAWTQFFFIPEKVLPDEFYTTKAKDASFDREDFKPYCITLDDTGERVKKVYSIIQATQNPRQLGSRPQRPSQSRLKDTASEPEDMSTRPFPVPSTTRLEEFASKLFYTIIAHCAARRSGLLLVLSRGHPFGDLAYCRYRWTRRQQEAFFASKSLPCTITQLPPNTPIVPFHLYSRSQEVTSRGPRLTTAEFHRLNESPQYRLLVFDIFSQEGQGIHGPLLIIPSSDISPTQLQLDLYNSNRKLNKHEDFEERVPLLAELIHTGLNPLDYIMCSGGPRVLADQANTWDELWVLLDNFAGVKDVMHPPGYYRQTGNFRVTIQVLHQILVEKHARILAEPMPFLRMENEEEYD</sequence>